<organism evidence="1 2">
    <name type="scientific">Segatella copri</name>
    <dbReference type="NCBI Taxonomy" id="165179"/>
    <lineage>
        <taxon>Bacteria</taxon>
        <taxon>Pseudomonadati</taxon>
        <taxon>Bacteroidota</taxon>
        <taxon>Bacteroidia</taxon>
        <taxon>Bacteroidales</taxon>
        <taxon>Prevotellaceae</taxon>
        <taxon>Segatella</taxon>
    </lineage>
</organism>
<gene>
    <name evidence="1" type="ORF">F7D59_08800</name>
</gene>
<dbReference type="InterPro" id="IPR047654">
    <property type="entry name" value="IS1634_transpos"/>
</dbReference>
<name>A0A646HMY9_9BACT</name>
<reference evidence="2" key="1">
    <citation type="submission" date="2019-09" db="EMBL/GenBank/DDBJ databases">
        <title>Distinct polysaccharide growth profiles of human intestinal Prevotella copri isolates.</title>
        <authorList>
            <person name="Fehlner-Peach H."/>
            <person name="Magnabosco C."/>
            <person name="Raghavan V."/>
            <person name="Scher J.U."/>
            <person name="Tett A."/>
            <person name="Cox L.M."/>
            <person name="Gottsegen C."/>
            <person name="Watters A."/>
            <person name="Wiltshire- Gordon J.D."/>
            <person name="Segata N."/>
            <person name="Bonneau R."/>
            <person name="Littman D.R."/>
        </authorList>
    </citation>
    <scope>NUCLEOTIDE SEQUENCE [LARGE SCALE GENOMIC DNA]</scope>
    <source>
        <strain evidence="2">iP54</strain>
    </source>
</reference>
<dbReference type="InterPro" id="IPR002559">
    <property type="entry name" value="Transposase_11"/>
</dbReference>
<dbReference type="Proteomes" id="UP000420635">
    <property type="component" value="Unassembled WGS sequence"/>
</dbReference>
<protein>
    <submittedName>
        <fullName evidence="1">IS1634 family transposase</fullName>
    </submittedName>
</protein>
<proteinExistence type="predicted"/>
<dbReference type="InterPro" id="IPR012337">
    <property type="entry name" value="RNaseH-like_sf"/>
</dbReference>
<dbReference type="PANTHER" id="PTHR34614:SF2">
    <property type="entry name" value="TRANSPOSASE IS4-LIKE DOMAIN-CONTAINING PROTEIN"/>
    <property type="match status" value="1"/>
</dbReference>
<dbReference type="Pfam" id="PF01609">
    <property type="entry name" value="DDE_Tnp_1"/>
    <property type="match status" value="1"/>
</dbReference>
<dbReference type="GO" id="GO:0004803">
    <property type="term" value="F:transposase activity"/>
    <property type="evidence" value="ECO:0007669"/>
    <property type="project" value="InterPro"/>
</dbReference>
<dbReference type="PANTHER" id="PTHR34614">
    <property type="match status" value="1"/>
</dbReference>
<evidence type="ECO:0000313" key="2">
    <source>
        <dbReference type="Proteomes" id="UP000420635"/>
    </source>
</evidence>
<dbReference type="GO" id="GO:0006313">
    <property type="term" value="P:DNA transposition"/>
    <property type="evidence" value="ECO:0007669"/>
    <property type="project" value="InterPro"/>
</dbReference>
<dbReference type="GO" id="GO:0003677">
    <property type="term" value="F:DNA binding"/>
    <property type="evidence" value="ECO:0007669"/>
    <property type="project" value="InterPro"/>
</dbReference>
<accession>A0A646HMY9</accession>
<dbReference type="RefSeq" id="WP_153113845.1">
    <property type="nucleotide sequence ID" value="NZ_JAHOEA010000137.1"/>
</dbReference>
<evidence type="ECO:0000313" key="1">
    <source>
        <dbReference type="EMBL" id="MQN89944.1"/>
    </source>
</evidence>
<dbReference type="AlphaFoldDB" id="A0A646HMY9"/>
<dbReference type="SUPFAM" id="SSF53098">
    <property type="entry name" value="Ribonuclease H-like"/>
    <property type="match status" value="1"/>
</dbReference>
<sequence>MFVRKKKHRSGHIGVLVVDKSNGKFREIKSFGVAKTDAEADALCLEANKWIRTYGGQQEINFTEPDIKQNEEEETERVLSNIDSLLLNGHQIILNQVYDSIGFNQIQDSILRHLVIARISQPMSKHATVDYLKSYFDEDVELYKLYRYMDKLYDTQKEEVQRISVEHTKRILGGHVGLMFYDVTTLYFETSRTDVLRESGFSKDGKTSESQIVLGLLVSRDGYPLSYCIFNGSQYEGYTMLPIIDDFIQRFSLDDFVVVADAGLMSKRNVKLLEDAGYKYIIGARIHTESEQIKEWILQQDKMPGKFHEYRYGDNARLILGYSEERAKKDAHNRDKGVARLKKAYANGKITKASVNKRGYNKFLEISKDIDVVISEDKIKEDSQWDGLKGYITNTSITPKEVVEQYHGLWVVERAFRVTKGNLEARPIFHFTEKRIEAHICICFIAYKVYKELERILKIAKINKSVDSVLKIAKTIATIRINMPNNGKVRQETLLLTPAQHSIKPLFDVQKILDGGKSDDSAPEK</sequence>
<comment type="caution">
    <text evidence="1">The sequence shown here is derived from an EMBL/GenBank/DDBJ whole genome shotgun (WGS) entry which is preliminary data.</text>
</comment>
<dbReference type="NCBIfam" id="NF033559">
    <property type="entry name" value="transpos_IS1634"/>
    <property type="match status" value="1"/>
</dbReference>
<dbReference type="EMBL" id="VZBQ01000100">
    <property type="protein sequence ID" value="MQN89944.1"/>
    <property type="molecule type" value="Genomic_DNA"/>
</dbReference>